<organism evidence="3">
    <name type="scientific">viral metagenome</name>
    <dbReference type="NCBI Taxonomy" id="1070528"/>
    <lineage>
        <taxon>unclassified sequences</taxon>
        <taxon>metagenomes</taxon>
        <taxon>organismal metagenomes</taxon>
    </lineage>
</organism>
<sequence length="735" mass="79013">MASSFASAFQSSLQSNPGWEGVKVTSIGPATVTQMGPTSYIPSVTTALNNYSIQQFRVPSGPGTNIPAKVSGGTSSDPGTMVMPGSTYEKGYAMFATVTGCLAACDADPNCVGAEMSVVAPVSPKGGMGECVLKTTLAGAVPTNNDWITYVKIPPSSVASPPPVAAPPVAALTPPPPPPPPVATLTPPPTPITLVGPGSATIPGGVAFGVEARGNFANPSGGVWTLNGVQLPCTTPNCGMMAPTSGVADVMYTNGGQVGRLSIPITGTAPPAPSPSPMPSPMAYTPAPSPVQTNTLRVIEASYGKNCGVAAGYLTDYFQKKVLGLETFSFSARFNDIKGDPAYLCPKDFEITYDCNDGNTQYIKIEGKDQENYTLNMKCDTSRPVVNTRIPPPSNVPGTMDANSTCQLVSVNPFVDYNQVVYSDGTLQEFSITAPYTRPAPNRQIDNFYTRYFFGTPKPGVLRNGASSIVKSYLGYPLGSPDYRATPLAATQWQTIVETIVRSGDLCATSDIYNTSQYVDSAKLNGLSLTTLYLTLSKDISEQDKVNIRSQINVLQNKNMLFFTFFVYEYCYYRTMYNTLLTQYFLEYSTIANPSMPNIPYLKTSEATSVLTSADPPGQASRLDGIVNVMARLNSRLVDMRRLLTAIQIYYSDALTSYQRILADSSHTGSDSYIEDKVIALRSDEVDLTQLQDQSKFRQAVMDYTKQKNRYSGLLLGVYTFLNIAAIAIIFTIRE</sequence>
<dbReference type="PRINTS" id="PR01217">
    <property type="entry name" value="PRICHEXTENSN"/>
</dbReference>
<keyword evidence="2" id="KW-1133">Transmembrane helix</keyword>
<evidence type="ECO:0000256" key="1">
    <source>
        <dbReference type="SAM" id="MobiDB-lite"/>
    </source>
</evidence>
<proteinExistence type="predicted"/>
<dbReference type="AlphaFoldDB" id="A0A6C0L844"/>
<keyword evidence="2" id="KW-0472">Membrane</keyword>
<dbReference type="EMBL" id="MN740438">
    <property type="protein sequence ID" value="QHU26305.1"/>
    <property type="molecule type" value="Genomic_DNA"/>
</dbReference>
<feature type="region of interest" description="Disordered" evidence="1">
    <location>
        <begin position="62"/>
        <end position="81"/>
    </location>
</feature>
<accession>A0A6C0L844</accession>
<reference evidence="3" key="1">
    <citation type="journal article" date="2020" name="Nature">
        <title>Giant virus diversity and host interactions through global metagenomics.</title>
        <authorList>
            <person name="Schulz F."/>
            <person name="Roux S."/>
            <person name="Paez-Espino D."/>
            <person name="Jungbluth S."/>
            <person name="Walsh D.A."/>
            <person name="Denef V.J."/>
            <person name="McMahon K.D."/>
            <person name="Konstantinidis K.T."/>
            <person name="Eloe-Fadrosh E.A."/>
            <person name="Kyrpides N.C."/>
            <person name="Woyke T."/>
        </authorList>
    </citation>
    <scope>NUCLEOTIDE SEQUENCE</scope>
    <source>
        <strain evidence="3">GVMAG-M-3300027759-16</strain>
    </source>
</reference>
<evidence type="ECO:0000256" key="2">
    <source>
        <dbReference type="SAM" id="Phobius"/>
    </source>
</evidence>
<name>A0A6C0L844_9ZZZZ</name>
<keyword evidence="2" id="KW-0812">Transmembrane</keyword>
<protein>
    <submittedName>
        <fullName evidence="3">Uncharacterized protein</fullName>
    </submittedName>
</protein>
<evidence type="ECO:0000313" key="3">
    <source>
        <dbReference type="EMBL" id="QHU26305.1"/>
    </source>
</evidence>
<feature type="transmembrane region" description="Helical" evidence="2">
    <location>
        <begin position="711"/>
        <end position="733"/>
    </location>
</feature>